<dbReference type="Proteomes" id="UP000469385">
    <property type="component" value="Unassembled WGS sequence"/>
</dbReference>
<evidence type="ECO:0000313" key="2">
    <source>
        <dbReference type="EMBL" id="MVQ29352.1"/>
    </source>
</evidence>
<dbReference type="AlphaFoldDB" id="A0A6N8IRJ8"/>
<dbReference type="Pfam" id="PF02627">
    <property type="entry name" value="CMD"/>
    <property type="match status" value="1"/>
</dbReference>
<organism evidence="2 3">
    <name type="scientific">Ramlibacter pinisoli</name>
    <dbReference type="NCBI Taxonomy" id="2682844"/>
    <lineage>
        <taxon>Bacteria</taxon>
        <taxon>Pseudomonadati</taxon>
        <taxon>Pseudomonadota</taxon>
        <taxon>Betaproteobacteria</taxon>
        <taxon>Burkholderiales</taxon>
        <taxon>Comamonadaceae</taxon>
        <taxon>Ramlibacter</taxon>
    </lineage>
</organism>
<name>A0A6N8IRJ8_9BURK</name>
<dbReference type="RefSeq" id="WP_157397363.1">
    <property type="nucleotide sequence ID" value="NZ_WSEL01000003.1"/>
</dbReference>
<proteinExistence type="predicted"/>
<dbReference type="PANTHER" id="PTHR34846:SF11">
    <property type="entry name" value="4-CARBOXYMUCONOLACTONE DECARBOXYLASE FAMILY PROTEIN (AFU_ORTHOLOGUE AFUA_6G11590)"/>
    <property type="match status" value="1"/>
</dbReference>
<dbReference type="InterPro" id="IPR029032">
    <property type="entry name" value="AhpD-like"/>
</dbReference>
<dbReference type="EMBL" id="WSEL01000003">
    <property type="protein sequence ID" value="MVQ29352.1"/>
    <property type="molecule type" value="Genomic_DNA"/>
</dbReference>
<dbReference type="InterPro" id="IPR003779">
    <property type="entry name" value="CMD-like"/>
</dbReference>
<protein>
    <submittedName>
        <fullName evidence="2">Carboxymuconolactone decarboxylase family protein</fullName>
    </submittedName>
</protein>
<accession>A0A6N8IRJ8</accession>
<feature type="domain" description="Carboxymuconolactone decarboxylase-like" evidence="1">
    <location>
        <begin position="39"/>
        <end position="101"/>
    </location>
</feature>
<comment type="caution">
    <text evidence="2">The sequence shown here is derived from an EMBL/GenBank/DDBJ whole genome shotgun (WGS) entry which is preliminary data.</text>
</comment>
<dbReference type="PANTHER" id="PTHR34846">
    <property type="entry name" value="4-CARBOXYMUCONOLACTONE DECARBOXYLASE FAMILY PROTEIN (AFU_ORTHOLOGUE AFUA_6G11590)"/>
    <property type="match status" value="1"/>
</dbReference>
<sequence length="172" mass="18774">MRIAPITPGTRPELAEQESRILAERGRVSPLYQALLNSPPLAHGWEQMLSAVRNRSTVPPDVRELVILRVAVLNRAGYEFDAHVPHALAAGAPQAAIDAMREVPLRDDAPLSPPQRLAVRLADTMTREIEVPDALHEAVHAAFGTRTQLDLVATVAAYNMVSRLLVALHIGH</sequence>
<dbReference type="GO" id="GO:0051920">
    <property type="term" value="F:peroxiredoxin activity"/>
    <property type="evidence" value="ECO:0007669"/>
    <property type="project" value="InterPro"/>
</dbReference>
<dbReference type="Gene3D" id="1.20.1290.10">
    <property type="entry name" value="AhpD-like"/>
    <property type="match status" value="1"/>
</dbReference>
<reference evidence="2 3" key="1">
    <citation type="submission" date="2019-12" db="EMBL/GenBank/DDBJ databases">
        <authorList>
            <person name="Huq M.A."/>
        </authorList>
    </citation>
    <scope>NUCLEOTIDE SEQUENCE [LARGE SCALE GENOMIC DNA]</scope>
    <source>
        <strain evidence="2 3">MAH-25</strain>
    </source>
</reference>
<gene>
    <name evidence="2" type="ORF">GON04_07835</name>
</gene>
<dbReference type="SUPFAM" id="SSF69118">
    <property type="entry name" value="AhpD-like"/>
    <property type="match status" value="1"/>
</dbReference>
<keyword evidence="3" id="KW-1185">Reference proteome</keyword>
<evidence type="ECO:0000259" key="1">
    <source>
        <dbReference type="Pfam" id="PF02627"/>
    </source>
</evidence>
<evidence type="ECO:0000313" key="3">
    <source>
        <dbReference type="Proteomes" id="UP000469385"/>
    </source>
</evidence>